<keyword evidence="2" id="KW-1185">Reference proteome</keyword>
<name>A0A6A6E4J2_9PEZI</name>
<dbReference type="PANTHER" id="PTHR37535">
    <property type="entry name" value="FLUG DOMAIN PROTEIN"/>
    <property type="match status" value="1"/>
</dbReference>
<organism evidence="1 2">
    <name type="scientific">Zopfia rhizophila CBS 207.26</name>
    <dbReference type="NCBI Taxonomy" id="1314779"/>
    <lineage>
        <taxon>Eukaryota</taxon>
        <taxon>Fungi</taxon>
        <taxon>Dikarya</taxon>
        <taxon>Ascomycota</taxon>
        <taxon>Pezizomycotina</taxon>
        <taxon>Dothideomycetes</taxon>
        <taxon>Dothideomycetes incertae sedis</taxon>
        <taxon>Zopfiaceae</taxon>
        <taxon>Zopfia</taxon>
    </lineage>
</organism>
<dbReference type="Pfam" id="PF11917">
    <property type="entry name" value="DUF3435"/>
    <property type="match status" value="1"/>
</dbReference>
<accession>A0A6A6E4J2</accession>
<dbReference type="InterPro" id="IPR021842">
    <property type="entry name" value="DUF3435"/>
</dbReference>
<dbReference type="EMBL" id="ML994631">
    <property type="protein sequence ID" value="KAF2186083.1"/>
    <property type="molecule type" value="Genomic_DNA"/>
</dbReference>
<evidence type="ECO:0000313" key="1">
    <source>
        <dbReference type="EMBL" id="KAF2186083.1"/>
    </source>
</evidence>
<protein>
    <submittedName>
        <fullName evidence="1">Uncharacterized protein</fullName>
    </submittedName>
</protein>
<reference evidence="1" key="1">
    <citation type="journal article" date="2020" name="Stud. Mycol.">
        <title>101 Dothideomycetes genomes: a test case for predicting lifestyles and emergence of pathogens.</title>
        <authorList>
            <person name="Haridas S."/>
            <person name="Albert R."/>
            <person name="Binder M."/>
            <person name="Bloem J."/>
            <person name="Labutti K."/>
            <person name="Salamov A."/>
            <person name="Andreopoulos B."/>
            <person name="Baker S."/>
            <person name="Barry K."/>
            <person name="Bills G."/>
            <person name="Bluhm B."/>
            <person name="Cannon C."/>
            <person name="Castanera R."/>
            <person name="Culley D."/>
            <person name="Daum C."/>
            <person name="Ezra D."/>
            <person name="Gonzalez J."/>
            <person name="Henrissat B."/>
            <person name="Kuo A."/>
            <person name="Liang C."/>
            <person name="Lipzen A."/>
            <person name="Lutzoni F."/>
            <person name="Magnuson J."/>
            <person name="Mondo S."/>
            <person name="Nolan M."/>
            <person name="Ohm R."/>
            <person name="Pangilinan J."/>
            <person name="Park H.-J."/>
            <person name="Ramirez L."/>
            <person name="Alfaro M."/>
            <person name="Sun H."/>
            <person name="Tritt A."/>
            <person name="Yoshinaga Y."/>
            <person name="Zwiers L.-H."/>
            <person name="Turgeon B."/>
            <person name="Goodwin S."/>
            <person name="Spatafora J."/>
            <person name="Crous P."/>
            <person name="Grigoriev I."/>
        </authorList>
    </citation>
    <scope>NUCLEOTIDE SEQUENCE</scope>
    <source>
        <strain evidence="1">CBS 207.26</strain>
    </source>
</reference>
<dbReference type="AlphaFoldDB" id="A0A6A6E4J2"/>
<sequence>MGIWNKYFQDQDPPVDPNSIWIGLCEGDHDAATWCKTFFSDYVDRSVRRVMVLGPEEYVDKRMLNCASSVLAMWRKLVKEADLTVLKAKRQQEPAKSEKWRLRFYNHNARAPKSSIPTFDISLWIWTTLAAEAGLSKELTFDKLEATAEDVIVILRTLWERAADLAIDAETRIAFHANVLLSAMAGFRPGCLGKTRYRDIVLSVIRDPRDRTKKKHVATITVKTNKMKESLSSSKTDKVSFSAFFIPFPLACLARLIVARAIQDNAFDAGYANEKELLERPALGDVDYIPLPWKDEVQDRKVFDLSYRRFNTIWHKVCQLCGFREVPHLYALRVGTGARLDKDPLFSRALCNFILKHTTAVFEASYQTSRVREDLIQAAFG</sequence>
<proteinExistence type="predicted"/>
<dbReference type="PANTHER" id="PTHR37535:SF3">
    <property type="entry name" value="FLUG DOMAIN-CONTAINING PROTEIN"/>
    <property type="match status" value="1"/>
</dbReference>
<evidence type="ECO:0000313" key="2">
    <source>
        <dbReference type="Proteomes" id="UP000800200"/>
    </source>
</evidence>
<dbReference type="OrthoDB" id="3772622at2759"/>
<gene>
    <name evidence="1" type="ORF">K469DRAFT_153767</name>
</gene>
<dbReference type="Proteomes" id="UP000800200">
    <property type="component" value="Unassembled WGS sequence"/>
</dbReference>